<dbReference type="AlphaFoldDB" id="A0A644Y3D5"/>
<protein>
    <submittedName>
        <fullName evidence="1">Uncharacterized protein</fullName>
    </submittedName>
</protein>
<dbReference type="EMBL" id="VSSQ01003430">
    <property type="protein sequence ID" value="MPM20654.1"/>
    <property type="molecule type" value="Genomic_DNA"/>
</dbReference>
<name>A0A644Y3D5_9ZZZZ</name>
<organism evidence="1">
    <name type="scientific">bioreactor metagenome</name>
    <dbReference type="NCBI Taxonomy" id="1076179"/>
    <lineage>
        <taxon>unclassified sequences</taxon>
        <taxon>metagenomes</taxon>
        <taxon>ecological metagenomes</taxon>
    </lineage>
</organism>
<accession>A0A644Y3D5</accession>
<gene>
    <name evidence="1" type="ORF">SDC9_67090</name>
</gene>
<sequence>MTAGTEEYAGAAVQLRHNYAFSSVDDKGSFVGHIRNHSKINILSNGFEIFMLRIRTVELQFCFQRHTVR</sequence>
<reference evidence="1" key="1">
    <citation type="submission" date="2019-08" db="EMBL/GenBank/DDBJ databases">
        <authorList>
            <person name="Kucharzyk K."/>
            <person name="Murdoch R.W."/>
            <person name="Higgins S."/>
            <person name="Loffler F."/>
        </authorList>
    </citation>
    <scope>NUCLEOTIDE SEQUENCE</scope>
</reference>
<comment type="caution">
    <text evidence="1">The sequence shown here is derived from an EMBL/GenBank/DDBJ whole genome shotgun (WGS) entry which is preliminary data.</text>
</comment>
<proteinExistence type="predicted"/>
<evidence type="ECO:0000313" key="1">
    <source>
        <dbReference type="EMBL" id="MPM20654.1"/>
    </source>
</evidence>
<dbReference type="AntiFam" id="ANF00129">
    <property type="entry name" value="Shadow ORF (opposite rpoB)"/>
</dbReference>